<gene>
    <name evidence="2" type="ORF">AVDCRST_MAG06-1021</name>
</gene>
<dbReference type="EC" id="5.1.3.1" evidence="2"/>
<feature type="non-terminal residue" evidence="2">
    <location>
        <position position="222"/>
    </location>
</feature>
<dbReference type="EMBL" id="CADCUP010000070">
    <property type="protein sequence ID" value="CAA9381881.1"/>
    <property type="molecule type" value="Genomic_DNA"/>
</dbReference>
<feature type="non-terminal residue" evidence="2">
    <location>
        <position position="1"/>
    </location>
</feature>
<feature type="compositionally biased region" description="Basic residues" evidence="1">
    <location>
        <begin position="69"/>
        <end position="79"/>
    </location>
</feature>
<feature type="compositionally biased region" description="Basic residues" evidence="1">
    <location>
        <begin position="182"/>
        <end position="211"/>
    </location>
</feature>
<feature type="compositionally biased region" description="Basic and acidic residues" evidence="1">
    <location>
        <begin position="1"/>
        <end position="10"/>
    </location>
</feature>
<feature type="compositionally biased region" description="Low complexity" evidence="1">
    <location>
        <begin position="110"/>
        <end position="126"/>
    </location>
</feature>
<proteinExistence type="predicted"/>
<dbReference type="GO" id="GO:0004750">
    <property type="term" value="F:D-ribulose-phosphate 3-epimerase activity"/>
    <property type="evidence" value="ECO:0007669"/>
    <property type="project" value="UniProtKB-EC"/>
</dbReference>
<reference evidence="2" key="1">
    <citation type="submission" date="2020-02" db="EMBL/GenBank/DDBJ databases">
        <authorList>
            <person name="Meier V. D."/>
        </authorList>
    </citation>
    <scope>NUCLEOTIDE SEQUENCE</scope>
    <source>
        <strain evidence="2">AVDCRST_MAG06</strain>
    </source>
</reference>
<name>A0A6J4NG79_9ACTN</name>
<feature type="compositionally biased region" description="Gly residues" evidence="1">
    <location>
        <begin position="90"/>
        <end position="103"/>
    </location>
</feature>
<feature type="compositionally biased region" description="Low complexity" evidence="1">
    <location>
        <begin position="52"/>
        <end position="62"/>
    </location>
</feature>
<evidence type="ECO:0000256" key="1">
    <source>
        <dbReference type="SAM" id="MobiDB-lite"/>
    </source>
</evidence>
<dbReference type="AlphaFoldDB" id="A0A6J4NG79"/>
<protein>
    <submittedName>
        <fullName evidence="2">Ribulose-phosphate 3-epimerase</fullName>
        <ecNumber evidence="2">5.1.3.1</ecNumber>
    </submittedName>
</protein>
<organism evidence="2">
    <name type="scientific">uncultured Nocardioides sp</name>
    <dbReference type="NCBI Taxonomy" id="198441"/>
    <lineage>
        <taxon>Bacteria</taxon>
        <taxon>Bacillati</taxon>
        <taxon>Actinomycetota</taxon>
        <taxon>Actinomycetes</taxon>
        <taxon>Propionibacteriales</taxon>
        <taxon>Nocardioidaceae</taxon>
        <taxon>Nocardioides</taxon>
        <taxon>environmental samples</taxon>
    </lineage>
</organism>
<evidence type="ECO:0000313" key="2">
    <source>
        <dbReference type="EMBL" id="CAA9381881.1"/>
    </source>
</evidence>
<feature type="region of interest" description="Disordered" evidence="1">
    <location>
        <begin position="1"/>
        <end position="222"/>
    </location>
</feature>
<accession>A0A6J4NG79</accession>
<feature type="compositionally biased region" description="Basic and acidic residues" evidence="1">
    <location>
        <begin position="130"/>
        <end position="167"/>
    </location>
</feature>
<sequence length="222" mass="24062">GHPDHAEHPQRRPRGPRCRAGPDRFRRLGARRRDGQPLRPQPDLRPGHGRGARPVDGPAAGRAPDDRRRRPQRRGVRRGGRGERHVPRGGRPGPGAAGAGDPVGGCPRVDGAAARDPGRALRGAAARARHAADHDRRAGLRRADVPRPVPAEDPHGPAPDGEARRPDVAPGRRGSLAGDHRALRRGRCRRLRRGLRGLLRRRPRRDGRRAARPGAGSQPAEL</sequence>
<keyword evidence="2" id="KW-0413">Isomerase</keyword>
<feature type="compositionally biased region" description="Basic and acidic residues" evidence="1">
    <location>
        <begin position="20"/>
        <end position="36"/>
    </location>
</feature>